<dbReference type="PANTHER" id="PTHR28658">
    <property type="entry name" value="TRANSMEMBRANE PROTEIN 180"/>
    <property type="match status" value="1"/>
</dbReference>
<dbReference type="GO" id="GO:0016020">
    <property type="term" value="C:membrane"/>
    <property type="evidence" value="ECO:0007669"/>
    <property type="project" value="UniProtKB-SubCell"/>
</dbReference>
<evidence type="ECO:0000256" key="2">
    <source>
        <dbReference type="SAM" id="MobiDB-lite"/>
    </source>
</evidence>
<dbReference type="Pfam" id="PF13347">
    <property type="entry name" value="MFS_2"/>
    <property type="match status" value="1"/>
</dbReference>
<gene>
    <name evidence="4" type="ORF">NXF25_016417</name>
</gene>
<name>A0AAW1AT56_CROAD</name>
<dbReference type="InterPro" id="IPR029063">
    <property type="entry name" value="SAM-dependent_MTases_sf"/>
</dbReference>
<dbReference type="AlphaFoldDB" id="A0AAW1AT56"/>
<comment type="subcellular location">
    <subcellularLocation>
        <location evidence="1">Membrane</location>
        <topology evidence="1">Multi-pass membrane protein</topology>
    </subcellularLocation>
</comment>
<keyword evidence="3" id="KW-0472">Membrane</keyword>
<feature type="transmembrane region" description="Helical" evidence="3">
    <location>
        <begin position="82"/>
        <end position="102"/>
    </location>
</feature>
<dbReference type="SUPFAM" id="SSF53335">
    <property type="entry name" value="S-adenosyl-L-methionine-dependent methyltransferases"/>
    <property type="match status" value="1"/>
</dbReference>
<proteinExistence type="predicted"/>
<organism evidence="4 5">
    <name type="scientific">Crotalus adamanteus</name>
    <name type="common">Eastern diamondback rattlesnake</name>
    <dbReference type="NCBI Taxonomy" id="8729"/>
    <lineage>
        <taxon>Eukaryota</taxon>
        <taxon>Metazoa</taxon>
        <taxon>Chordata</taxon>
        <taxon>Craniata</taxon>
        <taxon>Vertebrata</taxon>
        <taxon>Euteleostomi</taxon>
        <taxon>Lepidosauria</taxon>
        <taxon>Squamata</taxon>
        <taxon>Bifurcata</taxon>
        <taxon>Unidentata</taxon>
        <taxon>Episquamata</taxon>
        <taxon>Toxicofera</taxon>
        <taxon>Serpentes</taxon>
        <taxon>Colubroidea</taxon>
        <taxon>Viperidae</taxon>
        <taxon>Crotalinae</taxon>
        <taxon>Crotalus</taxon>
    </lineage>
</organism>
<keyword evidence="3 4" id="KW-0812">Transmembrane</keyword>
<evidence type="ECO:0000313" key="4">
    <source>
        <dbReference type="EMBL" id="KAK9393155.1"/>
    </source>
</evidence>
<feature type="transmembrane region" description="Helical" evidence="3">
    <location>
        <begin position="180"/>
        <end position="202"/>
    </location>
</feature>
<feature type="transmembrane region" description="Helical" evidence="3">
    <location>
        <begin position="246"/>
        <end position="267"/>
    </location>
</feature>
<feature type="transmembrane region" description="Helical" evidence="3">
    <location>
        <begin position="315"/>
        <end position="333"/>
    </location>
</feature>
<evidence type="ECO:0000256" key="3">
    <source>
        <dbReference type="SAM" id="Phobius"/>
    </source>
</evidence>
<sequence>MKTFLRLHPNAFAYSMTTLGAGMMNSIFNFYYVKLFLNKYKISETAFHQGQVVFMIWNAINDPLFGYLQDNSQVPCCSRRQFSILYGAPLYALAFLLPWFPWKQYEEGDWLCGLHLIVALCAFDGLLTFVLLAQCALFAETSTRHESRLQLIKYSQVASLVGSTSILFCGLISANMERFAYFQAFAVLVAVIATACMSYTGFYSTTQYEQREVLMEGPDPESTKIPPLSWSSVFSLTCQILTQKNFLLFVLMNFFQVFHLAFCNNFMMIFADNLIPNGVLSSSIRSLMYGAGFICPQCLVLISQPLLVKFGYYKIVLFSFYLEGIAAILMLALGREYYYLLAIYLTVNMVMVQASFSLFNLPLADIVDADLKKHKRRSPLSSMVFGTNALFTKPAQSLAPMLVVSVLNQFGYADLNSKAVHPDSPLYLGLQDAMFYMICGGVKTGKEGGEERKGTRPDVRAPRGWHAPSTGAPAQGHCATGAVARAAPGLEERVEGARASAQGRARRRLGGRQAAEARRVCACACARERERERDRERATERAGACVSLAILSGRAPLPRASGSGLGCAPARALNGELRAGSGRLRRLRRRHGARRRWLREGVIGRPFLPSPARPPSPRPPMRLCLAWLGCLAVSLWLLRRRMWSGPARYLRSPLSRSLYANMMSGPGQAAPGDKENQQWYLCNTEQLYEALQPVFIQSYLDQGTRIFLNNSIEKSGWLFIQLYHSFVSSVFSLFMSRTSINGLLERGSMFVFSPEQFQRLLKINPDWKSRRLLDLGAGDGEVTKVMSPHFEETYVTELSETMIWQLQKKKYRVLGINEWQNTGFQYDVISCLNLLDRCDQPLTVLKDIRSVLEPTRGRVILALVLPFHPYVENVGGKWDKPSEILDIKGQTWEEQVNSLPEVLKKAGFAIEAFTRLPYLCEGDMYNDYYVLDDAVFVLRPI</sequence>
<keyword evidence="3" id="KW-1133">Transmembrane helix</keyword>
<feature type="transmembrane region" description="Helical" evidence="3">
    <location>
        <begin position="151"/>
        <end position="174"/>
    </location>
</feature>
<evidence type="ECO:0000313" key="5">
    <source>
        <dbReference type="Proteomes" id="UP001474421"/>
    </source>
</evidence>
<feature type="transmembrane region" description="Helical" evidence="3">
    <location>
        <begin position="12"/>
        <end position="33"/>
    </location>
</feature>
<dbReference type="InterPro" id="IPR007884">
    <property type="entry name" value="METL9"/>
</dbReference>
<feature type="transmembrane region" description="Helical" evidence="3">
    <location>
        <begin position="114"/>
        <end position="139"/>
    </location>
</feature>
<dbReference type="PANTHER" id="PTHR28658:SF1">
    <property type="entry name" value="MAJOR FACILITATOR SUPERFAMILY DOMAIN CONTAINING 13B"/>
    <property type="match status" value="1"/>
</dbReference>
<dbReference type="EMBL" id="JAOTOJ010000014">
    <property type="protein sequence ID" value="KAK9393155.1"/>
    <property type="molecule type" value="Genomic_DNA"/>
</dbReference>
<dbReference type="InterPro" id="IPR040035">
    <property type="entry name" value="TMEM180"/>
</dbReference>
<feature type="region of interest" description="Disordered" evidence="2">
    <location>
        <begin position="446"/>
        <end position="478"/>
    </location>
</feature>
<dbReference type="Proteomes" id="UP001474421">
    <property type="component" value="Unassembled WGS sequence"/>
</dbReference>
<evidence type="ECO:0000256" key="1">
    <source>
        <dbReference type="ARBA" id="ARBA00004141"/>
    </source>
</evidence>
<dbReference type="InterPro" id="IPR036259">
    <property type="entry name" value="MFS_trans_sf"/>
</dbReference>
<comment type="caution">
    <text evidence="4">The sequence shown here is derived from an EMBL/GenBank/DDBJ whole genome shotgun (WGS) entry which is preliminary data.</text>
</comment>
<protein>
    <submittedName>
        <fullName evidence="4">Transmembrane protein</fullName>
    </submittedName>
</protein>
<dbReference type="Gene3D" id="3.40.50.150">
    <property type="entry name" value="Vaccinia Virus protein VP39"/>
    <property type="match status" value="1"/>
</dbReference>
<feature type="transmembrane region" description="Helical" evidence="3">
    <location>
        <begin position="287"/>
        <end position="308"/>
    </location>
</feature>
<keyword evidence="5" id="KW-1185">Reference proteome</keyword>
<accession>A0AAW1AT56</accession>
<dbReference type="Gene3D" id="1.20.1250.20">
    <property type="entry name" value="MFS general substrate transporter like domains"/>
    <property type="match status" value="1"/>
</dbReference>
<dbReference type="SUPFAM" id="SSF103473">
    <property type="entry name" value="MFS general substrate transporter"/>
    <property type="match status" value="1"/>
</dbReference>
<feature type="compositionally biased region" description="Basic and acidic residues" evidence="2">
    <location>
        <begin position="446"/>
        <end position="461"/>
    </location>
</feature>
<dbReference type="Pfam" id="PF05219">
    <property type="entry name" value="DREV"/>
    <property type="match status" value="1"/>
</dbReference>
<dbReference type="FunFam" id="1.20.1250.20:FF:000380">
    <property type="entry name" value="Transmembrane protein 180"/>
    <property type="match status" value="1"/>
</dbReference>
<dbReference type="GO" id="GO:0106370">
    <property type="term" value="F:protein-L-histidine N-pros-methyltransferase activity"/>
    <property type="evidence" value="ECO:0007669"/>
    <property type="project" value="InterPro"/>
</dbReference>
<reference evidence="4 5" key="1">
    <citation type="journal article" date="2024" name="Proc. Natl. Acad. Sci. U.S.A.">
        <title>The genetic regulatory architecture and epigenomic basis for age-related changes in rattlesnake venom.</title>
        <authorList>
            <person name="Hogan M.P."/>
            <person name="Holding M.L."/>
            <person name="Nystrom G.S."/>
            <person name="Colston T.J."/>
            <person name="Bartlett D.A."/>
            <person name="Mason A.J."/>
            <person name="Ellsworth S.A."/>
            <person name="Rautsaw R.M."/>
            <person name="Lawrence K.C."/>
            <person name="Strickland J.L."/>
            <person name="He B."/>
            <person name="Fraser P."/>
            <person name="Margres M.J."/>
            <person name="Gilbert D.M."/>
            <person name="Gibbs H.L."/>
            <person name="Parkinson C.L."/>
            <person name="Rokyta D.R."/>
        </authorList>
    </citation>
    <scope>NUCLEOTIDE SEQUENCE [LARGE SCALE GENOMIC DNA]</scope>
    <source>
        <strain evidence="4">DRR0105</strain>
    </source>
</reference>